<dbReference type="Gene3D" id="3.30.1460.10">
    <property type="match status" value="1"/>
</dbReference>
<gene>
    <name evidence="2" type="ordered locus">HCH_04630</name>
</gene>
<proteinExistence type="predicted"/>
<organism evidence="2 3">
    <name type="scientific">Hahella chejuensis (strain KCTC 2396)</name>
    <dbReference type="NCBI Taxonomy" id="349521"/>
    <lineage>
        <taxon>Bacteria</taxon>
        <taxon>Pseudomonadati</taxon>
        <taxon>Pseudomonadota</taxon>
        <taxon>Gammaproteobacteria</taxon>
        <taxon>Oceanospirillales</taxon>
        <taxon>Hahellaceae</taxon>
        <taxon>Hahella</taxon>
    </lineage>
</organism>
<accession>Q2SDE5</accession>
<sequence length="164" mass="18152">MVDQTGQTKINSFLRQLGQDYNLPFMKLDENGVCSLSVDGHLYSIVQTHDSPWLLLHADFGHAPSAEASKAALLEKLLEWNFLGKSTRGATLSLNPDSHRLTFHMQYLTEQVNEAVQLNNLLDFFIESATQTREQLVDAIGSGHKAPSASTTAQPAHPSSFMRV</sequence>
<reference evidence="2 3" key="1">
    <citation type="journal article" date="2005" name="Nucleic Acids Res.">
        <title>Genomic blueprint of Hahella chejuensis, a marine microbe producing an algicidal agent.</title>
        <authorList>
            <person name="Jeong H."/>
            <person name="Yim J.H."/>
            <person name="Lee C."/>
            <person name="Choi S.-H."/>
            <person name="Park Y.K."/>
            <person name="Yoon S.H."/>
            <person name="Hur C.-G."/>
            <person name="Kang H.-Y."/>
            <person name="Kim D."/>
            <person name="Lee H.H."/>
            <person name="Park K.H."/>
            <person name="Park S.-H."/>
            <person name="Park H.-S."/>
            <person name="Lee H.K."/>
            <person name="Oh T.K."/>
            <person name="Kim J.F."/>
        </authorList>
    </citation>
    <scope>NUCLEOTIDE SEQUENCE [LARGE SCALE GENOMIC DNA]</scope>
    <source>
        <strain evidence="2 3">KCTC 2396</strain>
    </source>
</reference>
<dbReference type="AlphaFoldDB" id="Q2SDE5"/>
<name>Q2SDE5_HAHCH</name>
<keyword evidence="3" id="KW-1185">Reference proteome</keyword>
<dbReference type="CDD" id="cd16364">
    <property type="entry name" value="T3SC_I-like"/>
    <property type="match status" value="1"/>
</dbReference>
<dbReference type="EMBL" id="CP000155">
    <property type="protein sequence ID" value="ABC31329.1"/>
    <property type="molecule type" value="Genomic_DNA"/>
</dbReference>
<dbReference type="Proteomes" id="UP000000238">
    <property type="component" value="Chromosome"/>
</dbReference>
<dbReference type="SUPFAM" id="SSF69635">
    <property type="entry name" value="Type III secretory system chaperone-like"/>
    <property type="match status" value="1"/>
</dbReference>
<feature type="region of interest" description="Disordered" evidence="1">
    <location>
        <begin position="141"/>
        <end position="164"/>
    </location>
</feature>
<dbReference type="HOGENOM" id="CLU_1616700_0_0_6"/>
<dbReference type="OrthoDB" id="5887064at2"/>
<dbReference type="GO" id="GO:0030254">
    <property type="term" value="P:protein secretion by the type III secretion system"/>
    <property type="evidence" value="ECO:0007669"/>
    <property type="project" value="InterPro"/>
</dbReference>
<dbReference type="RefSeq" id="WP_011398394.1">
    <property type="nucleotide sequence ID" value="NC_007645.1"/>
</dbReference>
<dbReference type="STRING" id="349521.HCH_04630"/>
<evidence type="ECO:0000313" key="2">
    <source>
        <dbReference type="EMBL" id="ABC31329.1"/>
    </source>
</evidence>
<dbReference type="Pfam" id="PF05932">
    <property type="entry name" value="CesT"/>
    <property type="match status" value="1"/>
</dbReference>
<dbReference type="KEGG" id="hch:HCH_04630"/>
<protein>
    <submittedName>
        <fullName evidence="2">Uncharacterized protein</fullName>
    </submittedName>
</protein>
<evidence type="ECO:0000313" key="3">
    <source>
        <dbReference type="Proteomes" id="UP000000238"/>
    </source>
</evidence>
<dbReference type="InterPro" id="IPR010261">
    <property type="entry name" value="Tir_chaperone"/>
</dbReference>
<evidence type="ECO:0000256" key="1">
    <source>
        <dbReference type="SAM" id="MobiDB-lite"/>
    </source>
</evidence>